<protein>
    <recommendedName>
        <fullName evidence="5">Fe2OG dioxygenase domain-containing protein</fullName>
    </recommendedName>
</protein>
<dbReference type="InterPro" id="IPR026992">
    <property type="entry name" value="DIOX_N"/>
</dbReference>
<dbReference type="InterPro" id="IPR050295">
    <property type="entry name" value="Plant_2OG-oxidoreductases"/>
</dbReference>
<dbReference type="Pfam" id="PF03171">
    <property type="entry name" value="2OG-FeII_Oxy"/>
    <property type="match status" value="1"/>
</dbReference>
<name>A0A022QVU3_ERYGU</name>
<comment type="similarity">
    <text evidence="1 4">Belongs to the iron/ascorbate-dependent oxidoreductase family.</text>
</comment>
<keyword evidence="4" id="KW-0560">Oxidoreductase</keyword>
<keyword evidence="3 4" id="KW-0408">Iron</keyword>
<organism evidence="6 7">
    <name type="scientific">Erythranthe guttata</name>
    <name type="common">Yellow monkey flower</name>
    <name type="synonym">Mimulus guttatus</name>
    <dbReference type="NCBI Taxonomy" id="4155"/>
    <lineage>
        <taxon>Eukaryota</taxon>
        <taxon>Viridiplantae</taxon>
        <taxon>Streptophyta</taxon>
        <taxon>Embryophyta</taxon>
        <taxon>Tracheophyta</taxon>
        <taxon>Spermatophyta</taxon>
        <taxon>Magnoliopsida</taxon>
        <taxon>eudicotyledons</taxon>
        <taxon>Gunneridae</taxon>
        <taxon>Pentapetalae</taxon>
        <taxon>asterids</taxon>
        <taxon>lamiids</taxon>
        <taxon>Lamiales</taxon>
        <taxon>Phrymaceae</taxon>
        <taxon>Erythranthe</taxon>
    </lineage>
</organism>
<dbReference type="GO" id="GO:0016706">
    <property type="term" value="F:2-oxoglutarate-dependent dioxygenase activity"/>
    <property type="evidence" value="ECO:0007669"/>
    <property type="project" value="UniProtKB-ARBA"/>
</dbReference>
<dbReference type="GO" id="GO:0002238">
    <property type="term" value="P:response to molecule of fungal origin"/>
    <property type="evidence" value="ECO:0007669"/>
    <property type="project" value="UniProtKB-ARBA"/>
</dbReference>
<feature type="non-terminal residue" evidence="6">
    <location>
        <position position="1"/>
    </location>
</feature>
<feature type="domain" description="Fe2OG dioxygenase" evidence="5">
    <location>
        <begin position="137"/>
        <end position="252"/>
    </location>
</feature>
<evidence type="ECO:0000313" key="7">
    <source>
        <dbReference type="Proteomes" id="UP000030748"/>
    </source>
</evidence>
<dbReference type="SUPFAM" id="SSF51197">
    <property type="entry name" value="Clavaminate synthase-like"/>
    <property type="match status" value="1"/>
</dbReference>
<gene>
    <name evidence="6" type="ORF">MIMGU_mgv1a021689mg</name>
</gene>
<keyword evidence="7" id="KW-1185">Reference proteome</keyword>
<dbReference type="InterPro" id="IPR027443">
    <property type="entry name" value="IPNS-like_sf"/>
</dbReference>
<sequence length="252" mass="28712">YSNLGGEKRNETVANLHIACQKWGFFMIENHKIDIELTEKVKLLVNRHYEDNLKATFYKSETAQILENNGYIGDKDWESTFFIWRRLYSNINELTSLSKDLRKHPPMIQYTGTCVLKICIIGEKTHIKEAFSGRTGPTVGTKVAIYPQCPRPELIRGPREHTDAGLELELGNMDSSSSWPKEPSSARSHPYAGGIILLLQDDQVPGLEFFKDGKWVKIPPSKNNRIFVNIGDQVEILSNCVYKSAIHRIMAM</sequence>
<dbReference type="STRING" id="4155.A0A022QVU3"/>
<evidence type="ECO:0000256" key="1">
    <source>
        <dbReference type="ARBA" id="ARBA00008056"/>
    </source>
</evidence>
<dbReference type="GO" id="GO:0046872">
    <property type="term" value="F:metal ion binding"/>
    <property type="evidence" value="ECO:0007669"/>
    <property type="project" value="UniProtKB-KW"/>
</dbReference>
<dbReference type="AlphaFoldDB" id="A0A022QVU3"/>
<keyword evidence="2 4" id="KW-0479">Metal-binding</keyword>
<dbReference type="PANTHER" id="PTHR47991">
    <property type="entry name" value="OXOGLUTARATE/IRON-DEPENDENT DIOXYGENASE"/>
    <property type="match status" value="1"/>
</dbReference>
<dbReference type="Pfam" id="PF14226">
    <property type="entry name" value="DIOX_N"/>
    <property type="match status" value="1"/>
</dbReference>
<dbReference type="GO" id="GO:0009805">
    <property type="term" value="P:coumarin biosynthetic process"/>
    <property type="evidence" value="ECO:0007669"/>
    <property type="project" value="UniProtKB-ARBA"/>
</dbReference>
<dbReference type="EMBL" id="KI631019">
    <property type="protein sequence ID" value="EYU30645.1"/>
    <property type="molecule type" value="Genomic_DNA"/>
</dbReference>
<proteinExistence type="inferred from homology"/>
<accession>A0A022QVU3</accession>
<reference evidence="6 7" key="1">
    <citation type="journal article" date="2013" name="Proc. Natl. Acad. Sci. U.S.A.">
        <title>Fine-scale variation in meiotic recombination in Mimulus inferred from population shotgun sequencing.</title>
        <authorList>
            <person name="Hellsten U."/>
            <person name="Wright K.M."/>
            <person name="Jenkins J."/>
            <person name="Shu S."/>
            <person name="Yuan Y."/>
            <person name="Wessler S.R."/>
            <person name="Schmutz J."/>
            <person name="Willis J.H."/>
            <person name="Rokhsar D.S."/>
        </authorList>
    </citation>
    <scope>NUCLEOTIDE SEQUENCE [LARGE SCALE GENOMIC DNA]</scope>
    <source>
        <strain evidence="7">cv. DUN x IM62</strain>
    </source>
</reference>
<evidence type="ECO:0000256" key="4">
    <source>
        <dbReference type="RuleBase" id="RU003682"/>
    </source>
</evidence>
<dbReference type="InterPro" id="IPR044861">
    <property type="entry name" value="IPNS-like_FE2OG_OXY"/>
</dbReference>
<evidence type="ECO:0000256" key="2">
    <source>
        <dbReference type="ARBA" id="ARBA00022723"/>
    </source>
</evidence>
<evidence type="ECO:0000256" key="3">
    <source>
        <dbReference type="ARBA" id="ARBA00023004"/>
    </source>
</evidence>
<evidence type="ECO:0000259" key="5">
    <source>
        <dbReference type="PROSITE" id="PS51471"/>
    </source>
</evidence>
<dbReference type="PROSITE" id="PS51471">
    <property type="entry name" value="FE2OG_OXY"/>
    <property type="match status" value="1"/>
</dbReference>
<dbReference type="Gene3D" id="2.60.120.330">
    <property type="entry name" value="B-lactam Antibiotic, Isopenicillin N Synthase, Chain"/>
    <property type="match status" value="1"/>
</dbReference>
<dbReference type="Proteomes" id="UP000030748">
    <property type="component" value="Unassembled WGS sequence"/>
</dbReference>
<evidence type="ECO:0000313" key="6">
    <source>
        <dbReference type="EMBL" id="EYU30645.1"/>
    </source>
</evidence>
<dbReference type="InterPro" id="IPR005123">
    <property type="entry name" value="Oxoglu/Fe-dep_dioxygenase_dom"/>
</dbReference>